<feature type="region of interest" description="Disordered" evidence="1">
    <location>
        <begin position="1"/>
        <end position="31"/>
    </location>
</feature>
<sequence length="75" mass="8309">MSQEHCRNTTVERISATRADSPERGGVRANKPERAALRGVLAFIRAEWPQNNFIGCRAAREGSGSELIQIMAVRN</sequence>
<proteinExistence type="predicted"/>
<organism evidence="2 3">
    <name type="scientific">Eumeta variegata</name>
    <name type="common">Bagworm moth</name>
    <name type="synonym">Eumeta japonica</name>
    <dbReference type="NCBI Taxonomy" id="151549"/>
    <lineage>
        <taxon>Eukaryota</taxon>
        <taxon>Metazoa</taxon>
        <taxon>Ecdysozoa</taxon>
        <taxon>Arthropoda</taxon>
        <taxon>Hexapoda</taxon>
        <taxon>Insecta</taxon>
        <taxon>Pterygota</taxon>
        <taxon>Neoptera</taxon>
        <taxon>Endopterygota</taxon>
        <taxon>Lepidoptera</taxon>
        <taxon>Glossata</taxon>
        <taxon>Ditrysia</taxon>
        <taxon>Tineoidea</taxon>
        <taxon>Psychidae</taxon>
        <taxon>Oiketicinae</taxon>
        <taxon>Eumeta</taxon>
    </lineage>
</organism>
<dbReference type="EMBL" id="BGZK01002241">
    <property type="protein sequence ID" value="GBP92132.1"/>
    <property type="molecule type" value="Genomic_DNA"/>
</dbReference>
<keyword evidence="3" id="KW-1185">Reference proteome</keyword>
<dbReference type="Proteomes" id="UP000299102">
    <property type="component" value="Unassembled WGS sequence"/>
</dbReference>
<name>A0A4C1ZXA5_EUMVA</name>
<feature type="compositionally biased region" description="Basic and acidic residues" evidence="1">
    <location>
        <begin position="20"/>
        <end position="31"/>
    </location>
</feature>
<dbReference type="AlphaFoldDB" id="A0A4C1ZXA5"/>
<evidence type="ECO:0000256" key="1">
    <source>
        <dbReference type="SAM" id="MobiDB-lite"/>
    </source>
</evidence>
<gene>
    <name evidence="2" type="ORF">EVAR_100307_1</name>
</gene>
<evidence type="ECO:0000313" key="3">
    <source>
        <dbReference type="Proteomes" id="UP000299102"/>
    </source>
</evidence>
<accession>A0A4C1ZXA5</accession>
<protein>
    <submittedName>
        <fullName evidence="2">Uncharacterized protein</fullName>
    </submittedName>
</protein>
<evidence type="ECO:0000313" key="2">
    <source>
        <dbReference type="EMBL" id="GBP92132.1"/>
    </source>
</evidence>
<comment type="caution">
    <text evidence="2">The sequence shown here is derived from an EMBL/GenBank/DDBJ whole genome shotgun (WGS) entry which is preliminary data.</text>
</comment>
<reference evidence="2 3" key="1">
    <citation type="journal article" date="2019" name="Commun. Biol.">
        <title>The bagworm genome reveals a unique fibroin gene that provides high tensile strength.</title>
        <authorList>
            <person name="Kono N."/>
            <person name="Nakamura H."/>
            <person name="Ohtoshi R."/>
            <person name="Tomita M."/>
            <person name="Numata K."/>
            <person name="Arakawa K."/>
        </authorList>
    </citation>
    <scope>NUCLEOTIDE SEQUENCE [LARGE SCALE GENOMIC DNA]</scope>
</reference>